<dbReference type="Proteomes" id="UP001185755">
    <property type="component" value="Unassembled WGS sequence"/>
</dbReference>
<evidence type="ECO:0000313" key="1">
    <source>
        <dbReference type="EMBL" id="MDV6260014.1"/>
    </source>
</evidence>
<sequence>MTHWVEVLLKIVDGPQRPVMGIARAVHADMGPRTVYDAHYGVVPSYVGFGLSEIRLFRFGRKTRMESLDGKPLFIADGQTCWVFQAGHDDPIETNELNTRIPDPGRDLIVSRPVEHWARPGLTRPTRPIEEVEFIGRRCWNVELKTGSKGSPMVLTIDTETGTVLKQECEEGSAEYVDCALSDELPDSTFTWTGSIREPRNVFAEDRAREVERSKSNMQWFHDNVSAQRIQADVLVDFTPTEVRRDPEHPESFEAHFEKGAGRLWRRARSSEDWLLPVNWTGRNYPTPIRAWSTQTFDWACAIDLGPGSLTDATVAQLHHALHPSKDVVGTPPLNP</sequence>
<dbReference type="EMBL" id="JAWLJX010000001">
    <property type="protein sequence ID" value="MDV6260014.1"/>
    <property type="molecule type" value="Genomic_DNA"/>
</dbReference>
<organism evidence="1 2">
    <name type="scientific">Rhodococcoides yunnanense</name>
    <dbReference type="NCBI Taxonomy" id="278209"/>
    <lineage>
        <taxon>Bacteria</taxon>
        <taxon>Bacillati</taxon>
        <taxon>Actinomycetota</taxon>
        <taxon>Actinomycetes</taxon>
        <taxon>Mycobacteriales</taxon>
        <taxon>Nocardiaceae</taxon>
        <taxon>Rhodococcoides</taxon>
    </lineage>
</organism>
<keyword evidence="2" id="KW-1185">Reference proteome</keyword>
<dbReference type="RefSeq" id="WP_317562895.1">
    <property type="nucleotide sequence ID" value="NZ_JAWLJX010000001.1"/>
</dbReference>
<gene>
    <name evidence="1" type="ORF">R3P96_01550</name>
</gene>
<proteinExistence type="predicted"/>
<evidence type="ECO:0000313" key="2">
    <source>
        <dbReference type="Proteomes" id="UP001185755"/>
    </source>
</evidence>
<accession>A0ABU4B749</accession>
<name>A0ABU4B749_9NOCA</name>
<reference evidence="1 2" key="1">
    <citation type="submission" date="2023-10" db="EMBL/GenBank/DDBJ databases">
        <title>Development of a sustainable strategy for remediation of hydrocarbon-contaminated territories based on the waste exchange concept.</title>
        <authorList>
            <person name="Krivoruchko A."/>
        </authorList>
    </citation>
    <scope>NUCLEOTIDE SEQUENCE [LARGE SCALE GENOMIC DNA]</scope>
    <source>
        <strain evidence="1 2">IEGM 1323</strain>
    </source>
</reference>
<protein>
    <submittedName>
        <fullName evidence="1">Uncharacterized protein</fullName>
    </submittedName>
</protein>
<comment type="caution">
    <text evidence="1">The sequence shown here is derived from an EMBL/GenBank/DDBJ whole genome shotgun (WGS) entry which is preliminary data.</text>
</comment>